<dbReference type="GO" id="GO:0004571">
    <property type="term" value="F:mannosyl-oligosaccharide 1,2-alpha-mannosidase activity"/>
    <property type="evidence" value="ECO:0007669"/>
    <property type="project" value="UniProtKB-EC"/>
</dbReference>
<keyword evidence="7" id="KW-0325">Glycoprotein</keyword>
<evidence type="ECO:0000256" key="11">
    <source>
        <dbReference type="PIRSR" id="PIRSR601382-2"/>
    </source>
</evidence>
<sequence>MRVTSSLLLVALGLVDLTTAHPFWQDAETVLSASSVSTNQQKADAVKEAFQHAWNGYMKYAFPHDELRPVSNGYGDSRNGWGASAVDALSTAIIMGNQDAVNTILDHIKSIDYSKTSDQVSLFETTIRYLAGMLSGYDLLTGPAANLVTDSDSVDNLLTQSKNLADVLKFAFDTPSGVPYNGLNITSQGNDEATTNGLAVTGTLVLEWTRLSDLLGDDEYANLSQKAESYLLNPQPATTEPFPGLVGSHISIETGEFTDGSVSWNGGDDSFYEYLIKMYVYDPTRFKTYKDRWVLAAESTMKHLVSHPQPRPELTFLSSYNNGNYDLSSQHLTCFDGGSFLLGGSVLGRQDFIDFGLELVHGCEATYNSTLTHVGPDSWGWDPKRVPSNQKAFYEKAGFYINSGYYVLRPEVIESFYYAYRITGNSVYRDWVWNAFVAINATCRTDSGFAAVTNVNAANGGSKDDNQESFLFAEVLKYSYLTHAEDAEWQIQEGDKNTFVFNTEAHPMRVKHT</sequence>
<dbReference type="EMBL" id="JAQIZZ010000002">
    <property type="protein sequence ID" value="KAJ5553714.1"/>
    <property type="molecule type" value="Genomic_DNA"/>
</dbReference>
<dbReference type="Proteomes" id="UP001220324">
    <property type="component" value="Unassembled WGS sequence"/>
</dbReference>
<comment type="catalytic activity">
    <reaction evidence="10">
        <text>N(4)-(alpha-D-Man-(1-&gt;2)-alpha-D-Man-(1-&gt;2)-alpha-D-Man-(1-&gt;3)-[alpha-D-Man-(1-&gt;2)-alpha-D-Man-(1-&gt;3)-[alpha-D-Man-(1-&gt;2)-alpha-D-Man-(1-&gt;6)]-alpha-D-Man-(1-&gt;6)]-beta-D-Man-(1-&gt;4)-beta-D-GlcNAc-(1-&gt;4)-beta-D-GlcNAc)-L-asparaginyl-[protein] (N-glucan mannose isomer 9A1,2,3B1,2,3) + 4 H2O = N(4)-(alpha-D-Man-(1-&gt;3)-[alpha-D-Man-(1-&gt;3)-[alpha-D-Man-(1-&gt;6)]-alpha-D-Man-(1-&gt;6)]-beta-D-Man-(1-&gt;4)-beta-D-GlcNAc-(1-&gt;4)-beta-D-GlcNAc)-L-asparaginyl-[protein] (N-glucan mannose isomer 5A1,2) + 4 beta-D-mannose</text>
        <dbReference type="Rhea" id="RHEA:56008"/>
        <dbReference type="Rhea" id="RHEA-COMP:14356"/>
        <dbReference type="Rhea" id="RHEA-COMP:14367"/>
        <dbReference type="ChEBI" id="CHEBI:15377"/>
        <dbReference type="ChEBI" id="CHEBI:28563"/>
        <dbReference type="ChEBI" id="CHEBI:59087"/>
        <dbReference type="ChEBI" id="CHEBI:139493"/>
        <dbReference type="EC" id="3.2.1.113"/>
    </reaction>
</comment>
<evidence type="ECO:0000256" key="10">
    <source>
        <dbReference type="ARBA" id="ARBA00048605"/>
    </source>
</evidence>
<comment type="caution">
    <text evidence="15">The sequence shown here is derived from an EMBL/GenBank/DDBJ whole genome shotgun (WGS) entry which is preliminary data.</text>
</comment>
<gene>
    <name evidence="15" type="ORF">N7494_003092</name>
</gene>
<evidence type="ECO:0000256" key="6">
    <source>
        <dbReference type="ARBA" id="ARBA00023157"/>
    </source>
</evidence>
<dbReference type="GO" id="GO:0005975">
    <property type="term" value="P:carbohydrate metabolic process"/>
    <property type="evidence" value="ECO:0007669"/>
    <property type="project" value="InterPro"/>
</dbReference>
<reference evidence="15 16" key="1">
    <citation type="journal article" date="2023" name="IMA Fungus">
        <title>Comparative genomic study of the Penicillium genus elucidates a diverse pangenome and 15 lateral gene transfer events.</title>
        <authorList>
            <person name="Petersen C."/>
            <person name="Sorensen T."/>
            <person name="Nielsen M.R."/>
            <person name="Sondergaard T.E."/>
            <person name="Sorensen J.L."/>
            <person name="Fitzpatrick D.A."/>
            <person name="Frisvad J.C."/>
            <person name="Nielsen K.L."/>
        </authorList>
    </citation>
    <scope>NUCLEOTIDE SEQUENCE [LARGE SCALE GENOMIC DNA]</scope>
    <source>
        <strain evidence="15 16">IBT 35679</strain>
    </source>
</reference>
<evidence type="ECO:0000256" key="4">
    <source>
        <dbReference type="ARBA" id="ARBA00022729"/>
    </source>
</evidence>
<dbReference type="EC" id="3.2.1.-" evidence="13"/>
<name>A0AAD6D572_9EURO</name>
<dbReference type="PANTHER" id="PTHR11742:SF101">
    <property type="entry name" value="MANNOSYL-OLIGOSACCHARIDE ALPHA-1,2-MANNOSIDASE 1B"/>
    <property type="match status" value="1"/>
</dbReference>
<evidence type="ECO:0000256" key="5">
    <source>
        <dbReference type="ARBA" id="ARBA00022801"/>
    </source>
</evidence>
<evidence type="ECO:0000256" key="7">
    <source>
        <dbReference type="ARBA" id="ARBA00023180"/>
    </source>
</evidence>
<dbReference type="Gene3D" id="1.50.10.10">
    <property type="match status" value="1"/>
</dbReference>
<dbReference type="InterPro" id="IPR012341">
    <property type="entry name" value="6hp_glycosidase-like_sf"/>
</dbReference>
<keyword evidence="6 12" id="KW-1015">Disulfide bond</keyword>
<dbReference type="GO" id="GO:0005783">
    <property type="term" value="C:endoplasmic reticulum"/>
    <property type="evidence" value="ECO:0007669"/>
    <property type="project" value="TreeGrafter"/>
</dbReference>
<keyword evidence="5 13" id="KW-0378">Hydrolase</keyword>
<keyword evidence="11" id="KW-0106">Calcium</keyword>
<dbReference type="InterPro" id="IPR050749">
    <property type="entry name" value="Glycosyl_Hydrolase_47"/>
</dbReference>
<accession>A0AAD6D572</accession>
<dbReference type="PANTHER" id="PTHR11742">
    <property type="entry name" value="MANNOSYL-OLIGOSACCHARIDE ALPHA-1,2-MANNOSIDASE-RELATED"/>
    <property type="match status" value="1"/>
</dbReference>
<dbReference type="Pfam" id="PF01532">
    <property type="entry name" value="Glyco_hydro_47"/>
    <property type="match status" value="1"/>
</dbReference>
<evidence type="ECO:0000256" key="13">
    <source>
        <dbReference type="RuleBase" id="RU361193"/>
    </source>
</evidence>
<dbReference type="InterPro" id="IPR001382">
    <property type="entry name" value="Glyco_hydro_47"/>
</dbReference>
<feature type="signal peptide" evidence="14">
    <location>
        <begin position="1"/>
        <end position="20"/>
    </location>
</feature>
<feature type="chain" id="PRO_5041980062" description="alpha-1,2-Mannosidase" evidence="14">
    <location>
        <begin position="21"/>
        <end position="513"/>
    </location>
</feature>
<evidence type="ECO:0000256" key="9">
    <source>
        <dbReference type="ARBA" id="ARBA00047669"/>
    </source>
</evidence>
<feature type="binding site" evidence="11">
    <location>
        <position position="503"/>
    </location>
    <ligand>
        <name>Ca(2+)</name>
        <dbReference type="ChEBI" id="CHEBI:29108"/>
    </ligand>
</feature>
<protein>
    <recommendedName>
        <fullName evidence="13">alpha-1,2-Mannosidase</fullName>
        <ecNumber evidence="13">3.2.1.-</ecNumber>
    </recommendedName>
</protein>
<evidence type="ECO:0000313" key="15">
    <source>
        <dbReference type="EMBL" id="KAJ5553714.1"/>
    </source>
</evidence>
<evidence type="ECO:0000313" key="16">
    <source>
        <dbReference type="Proteomes" id="UP001220324"/>
    </source>
</evidence>
<dbReference type="AlphaFoldDB" id="A0AAD6D572"/>
<keyword evidence="11" id="KW-0479">Metal-binding</keyword>
<dbReference type="GO" id="GO:0005509">
    <property type="term" value="F:calcium ion binding"/>
    <property type="evidence" value="ECO:0007669"/>
    <property type="project" value="InterPro"/>
</dbReference>
<dbReference type="InterPro" id="IPR036026">
    <property type="entry name" value="Seven-hairpin_glycosidases"/>
</dbReference>
<evidence type="ECO:0000256" key="3">
    <source>
        <dbReference type="ARBA" id="ARBA00007658"/>
    </source>
</evidence>
<keyword evidence="4 14" id="KW-0732">Signal</keyword>
<evidence type="ECO:0000256" key="14">
    <source>
        <dbReference type="SAM" id="SignalP"/>
    </source>
</evidence>
<evidence type="ECO:0000256" key="12">
    <source>
        <dbReference type="PIRSR" id="PIRSR601382-3"/>
    </source>
</evidence>
<evidence type="ECO:0000256" key="8">
    <source>
        <dbReference type="ARBA" id="ARBA00023295"/>
    </source>
</evidence>
<comment type="pathway">
    <text evidence="2">Protein modification; protein glycosylation.</text>
</comment>
<dbReference type="GO" id="GO:0016020">
    <property type="term" value="C:membrane"/>
    <property type="evidence" value="ECO:0007669"/>
    <property type="project" value="InterPro"/>
</dbReference>
<dbReference type="SUPFAM" id="SSF48225">
    <property type="entry name" value="Seven-hairpin glycosidases"/>
    <property type="match status" value="1"/>
</dbReference>
<comment type="catalytic activity">
    <reaction evidence="9">
        <text>N(4)-(alpha-D-Man-(1-&gt;2)-alpha-D-Man-(1-&gt;2)-alpha-D-Man-(1-&gt;3)-[alpha-D-Man-(1-&gt;3)-[alpha-D-Man-(1-&gt;2)-alpha-D-Man-(1-&gt;6)]-alpha-D-Man-(1-&gt;6)]-beta-D-Man-(1-&gt;4)-beta-D-GlcNAc-(1-&gt;4)-beta-D-GlcNAc)-L-asparaginyl-[protein] (N-glucan mannose isomer 8A1,2,3B1,3) + 3 H2O = N(4)-(alpha-D-Man-(1-&gt;3)-[alpha-D-Man-(1-&gt;3)-[alpha-D-Man-(1-&gt;6)]-alpha-D-Man-(1-&gt;6)]-beta-D-Man-(1-&gt;4)-beta-D-GlcNAc-(1-&gt;4)-beta-D-GlcNAc)-L-asparaginyl-[protein] (N-glucan mannose isomer 5A1,2) + 3 beta-D-mannose</text>
        <dbReference type="Rhea" id="RHEA:56028"/>
        <dbReference type="Rhea" id="RHEA-COMP:14358"/>
        <dbReference type="Rhea" id="RHEA-COMP:14367"/>
        <dbReference type="ChEBI" id="CHEBI:15377"/>
        <dbReference type="ChEBI" id="CHEBI:28563"/>
        <dbReference type="ChEBI" id="CHEBI:59087"/>
        <dbReference type="ChEBI" id="CHEBI:60628"/>
        <dbReference type="EC" id="3.2.1.113"/>
    </reaction>
</comment>
<comment type="cofactor">
    <cofactor evidence="1 11">
        <name>Ca(2+)</name>
        <dbReference type="ChEBI" id="CHEBI:29108"/>
    </cofactor>
</comment>
<dbReference type="FunFam" id="1.50.10.10:FF:000047">
    <property type="entry name" value="Mannosyl-oligosaccharide alpha-1,2-mannosidase"/>
    <property type="match status" value="1"/>
</dbReference>
<evidence type="ECO:0000256" key="1">
    <source>
        <dbReference type="ARBA" id="ARBA00001913"/>
    </source>
</evidence>
<dbReference type="GO" id="GO:0036503">
    <property type="term" value="P:ERAD pathway"/>
    <property type="evidence" value="ECO:0007669"/>
    <property type="project" value="UniProtKB-ARBA"/>
</dbReference>
<evidence type="ECO:0000256" key="2">
    <source>
        <dbReference type="ARBA" id="ARBA00004922"/>
    </source>
</evidence>
<proteinExistence type="inferred from homology"/>
<organism evidence="15 16">
    <name type="scientific">Penicillium frequentans</name>
    <dbReference type="NCBI Taxonomy" id="3151616"/>
    <lineage>
        <taxon>Eukaryota</taxon>
        <taxon>Fungi</taxon>
        <taxon>Dikarya</taxon>
        <taxon>Ascomycota</taxon>
        <taxon>Pezizomycotina</taxon>
        <taxon>Eurotiomycetes</taxon>
        <taxon>Eurotiomycetidae</taxon>
        <taxon>Eurotiales</taxon>
        <taxon>Aspergillaceae</taxon>
        <taxon>Penicillium</taxon>
    </lineage>
</organism>
<keyword evidence="16" id="KW-1185">Reference proteome</keyword>
<keyword evidence="8 13" id="KW-0326">Glycosidase</keyword>
<feature type="disulfide bond" evidence="12">
    <location>
        <begin position="334"/>
        <end position="363"/>
    </location>
</feature>
<comment type="similarity">
    <text evidence="3 13">Belongs to the glycosyl hydrolase 47 family.</text>
</comment>
<dbReference type="PRINTS" id="PR00747">
    <property type="entry name" value="GLYHDRLASE47"/>
</dbReference>